<proteinExistence type="predicted"/>
<comment type="caution">
    <text evidence="1">The sequence shown here is derived from an EMBL/GenBank/DDBJ whole genome shotgun (WGS) entry which is preliminary data.</text>
</comment>
<evidence type="ECO:0000313" key="2">
    <source>
        <dbReference type="Proteomes" id="UP001345691"/>
    </source>
</evidence>
<evidence type="ECO:0000313" key="1">
    <source>
        <dbReference type="EMBL" id="KAK5051659.1"/>
    </source>
</evidence>
<reference evidence="1 2" key="1">
    <citation type="submission" date="2023-08" db="EMBL/GenBank/DDBJ databases">
        <title>Black Yeasts Isolated from many extreme environments.</title>
        <authorList>
            <person name="Coleine C."/>
            <person name="Stajich J.E."/>
            <person name="Selbmann L."/>
        </authorList>
    </citation>
    <scope>NUCLEOTIDE SEQUENCE [LARGE SCALE GENOMIC DNA]</scope>
    <source>
        <strain evidence="1 2">CCFEE 6328</strain>
    </source>
</reference>
<protein>
    <submittedName>
        <fullName evidence="1">Uncharacterized protein</fullName>
    </submittedName>
</protein>
<name>A0ABR0IZV7_9EURO</name>
<dbReference type="Proteomes" id="UP001345691">
    <property type="component" value="Unassembled WGS sequence"/>
</dbReference>
<organism evidence="1 2">
    <name type="scientific">Exophiala sideris</name>
    <dbReference type="NCBI Taxonomy" id="1016849"/>
    <lineage>
        <taxon>Eukaryota</taxon>
        <taxon>Fungi</taxon>
        <taxon>Dikarya</taxon>
        <taxon>Ascomycota</taxon>
        <taxon>Pezizomycotina</taxon>
        <taxon>Eurotiomycetes</taxon>
        <taxon>Chaetothyriomycetidae</taxon>
        <taxon>Chaetothyriales</taxon>
        <taxon>Herpotrichiellaceae</taxon>
        <taxon>Exophiala</taxon>
    </lineage>
</organism>
<dbReference type="EMBL" id="JAVRRF010000033">
    <property type="protein sequence ID" value="KAK5051659.1"/>
    <property type="molecule type" value="Genomic_DNA"/>
</dbReference>
<gene>
    <name evidence="1" type="ORF">LTR69_010159</name>
</gene>
<sequence>MEPVGKARTLCANATLLSNDLCQNSTGVDIYPLVQQQANDSVSGATTVTVTAGGAAATSTSSSGAARSVVQAGADGMLGSAFVAGMLSLAVAVVL</sequence>
<accession>A0ABR0IZV7</accession>
<keyword evidence="2" id="KW-1185">Reference proteome</keyword>